<feature type="transmembrane region" description="Helical" evidence="1">
    <location>
        <begin position="122"/>
        <end position="146"/>
    </location>
</feature>
<sequence>MGVDLSCFRCSGRIGAIRFAKGGRFGDFGKHAPQTESVEVYRFDVFTCGLRSQSLCAFDFEESAWLGSCLKVDVRAIGNAFKSNTGSGWERSITGSHCLLRAFSSTQKSLRPIISPEYQLRLGIRVIGLFWLVFILHRLFAFVYIVSHMFSLIWPEGGHGVGFTISSIRGFDLLGLIRNQPHAVVGILAKAAAHHHAPPYRPLQLSWSLRHLHHHLLVYGSPSGVSTESPVHHLA</sequence>
<proteinExistence type="predicted"/>
<name>A0ABD0V985_DENTH</name>
<reference evidence="2 3" key="1">
    <citation type="journal article" date="2024" name="Plant Biotechnol. J.">
        <title>Dendrobium thyrsiflorum genome and its molecular insights into genes involved in important horticultural traits.</title>
        <authorList>
            <person name="Chen B."/>
            <person name="Wang J.Y."/>
            <person name="Zheng P.J."/>
            <person name="Li K.L."/>
            <person name="Liang Y.M."/>
            <person name="Chen X.F."/>
            <person name="Zhang C."/>
            <person name="Zhao X."/>
            <person name="He X."/>
            <person name="Zhang G.Q."/>
            <person name="Liu Z.J."/>
            <person name="Xu Q."/>
        </authorList>
    </citation>
    <scope>NUCLEOTIDE SEQUENCE [LARGE SCALE GENOMIC DNA]</scope>
    <source>
        <strain evidence="2">GZMU011</strain>
    </source>
</reference>
<organism evidence="2 3">
    <name type="scientific">Dendrobium thyrsiflorum</name>
    <name type="common">Pinecone-like raceme dendrobium</name>
    <name type="synonym">Orchid</name>
    <dbReference type="NCBI Taxonomy" id="117978"/>
    <lineage>
        <taxon>Eukaryota</taxon>
        <taxon>Viridiplantae</taxon>
        <taxon>Streptophyta</taxon>
        <taxon>Embryophyta</taxon>
        <taxon>Tracheophyta</taxon>
        <taxon>Spermatophyta</taxon>
        <taxon>Magnoliopsida</taxon>
        <taxon>Liliopsida</taxon>
        <taxon>Asparagales</taxon>
        <taxon>Orchidaceae</taxon>
        <taxon>Epidendroideae</taxon>
        <taxon>Malaxideae</taxon>
        <taxon>Dendrobiinae</taxon>
        <taxon>Dendrobium</taxon>
    </lineage>
</organism>
<evidence type="ECO:0000256" key="1">
    <source>
        <dbReference type="SAM" id="Phobius"/>
    </source>
</evidence>
<gene>
    <name evidence="2" type="ORF">M5K25_008328</name>
</gene>
<keyword evidence="1" id="KW-0812">Transmembrane</keyword>
<comment type="caution">
    <text evidence="2">The sequence shown here is derived from an EMBL/GenBank/DDBJ whole genome shotgun (WGS) entry which is preliminary data.</text>
</comment>
<evidence type="ECO:0000313" key="2">
    <source>
        <dbReference type="EMBL" id="KAL0921271.1"/>
    </source>
</evidence>
<dbReference type="EMBL" id="JANQDX010000007">
    <property type="protein sequence ID" value="KAL0921271.1"/>
    <property type="molecule type" value="Genomic_DNA"/>
</dbReference>
<keyword evidence="1" id="KW-0472">Membrane</keyword>
<keyword evidence="3" id="KW-1185">Reference proteome</keyword>
<dbReference type="AlphaFoldDB" id="A0ABD0V985"/>
<protein>
    <submittedName>
        <fullName evidence="2">Uncharacterized protein</fullName>
    </submittedName>
</protein>
<dbReference type="Proteomes" id="UP001552299">
    <property type="component" value="Unassembled WGS sequence"/>
</dbReference>
<keyword evidence="1" id="KW-1133">Transmembrane helix</keyword>
<evidence type="ECO:0000313" key="3">
    <source>
        <dbReference type="Proteomes" id="UP001552299"/>
    </source>
</evidence>
<accession>A0ABD0V985</accession>